<accession>A0A7J9N4M5</accession>
<evidence type="ECO:0000313" key="2">
    <source>
        <dbReference type="Proteomes" id="UP000593576"/>
    </source>
</evidence>
<reference evidence="1 2" key="1">
    <citation type="journal article" date="2019" name="Genome Biol. Evol.">
        <title>Insights into the evolution of the New World diploid cottons (Gossypium, subgenus Houzingenia) based on genome sequencing.</title>
        <authorList>
            <person name="Grover C.E."/>
            <person name="Arick M.A. 2nd"/>
            <person name="Thrash A."/>
            <person name="Conover J.L."/>
            <person name="Sanders W.S."/>
            <person name="Peterson D.G."/>
            <person name="Frelichowski J.E."/>
            <person name="Scheffler J.A."/>
            <person name="Scheffler B.E."/>
            <person name="Wendel J.F."/>
        </authorList>
    </citation>
    <scope>NUCLEOTIDE SEQUENCE [LARGE SCALE GENOMIC DNA]</scope>
    <source>
        <strain evidence="1">1</strain>
        <tissue evidence="1">Leaf</tissue>
    </source>
</reference>
<keyword evidence="2" id="KW-1185">Reference proteome</keyword>
<organism evidence="1 2">
    <name type="scientific">Gossypium schwendimanii</name>
    <name type="common">Cotton</name>
    <dbReference type="NCBI Taxonomy" id="34291"/>
    <lineage>
        <taxon>Eukaryota</taxon>
        <taxon>Viridiplantae</taxon>
        <taxon>Streptophyta</taxon>
        <taxon>Embryophyta</taxon>
        <taxon>Tracheophyta</taxon>
        <taxon>Spermatophyta</taxon>
        <taxon>Magnoliopsida</taxon>
        <taxon>eudicotyledons</taxon>
        <taxon>Gunneridae</taxon>
        <taxon>Pentapetalae</taxon>
        <taxon>rosids</taxon>
        <taxon>malvids</taxon>
        <taxon>Malvales</taxon>
        <taxon>Malvaceae</taxon>
        <taxon>Malvoideae</taxon>
        <taxon>Gossypium</taxon>
    </lineage>
</organism>
<protein>
    <submittedName>
        <fullName evidence="1">Uncharacterized protein</fullName>
    </submittedName>
</protein>
<feature type="non-terminal residue" evidence="1">
    <location>
        <position position="47"/>
    </location>
</feature>
<sequence length="47" mass="5663">MDVIEILDKQVDTYIMVSLNWNMSSFIKRFVLVQKSFSDSFNRRMTK</sequence>
<name>A0A7J9N4M5_GOSSC</name>
<proteinExistence type="predicted"/>
<comment type="caution">
    <text evidence="1">The sequence shown here is derived from an EMBL/GenBank/DDBJ whole genome shotgun (WGS) entry which is preliminary data.</text>
</comment>
<dbReference type="AlphaFoldDB" id="A0A7J9N4M5"/>
<dbReference type="Proteomes" id="UP000593576">
    <property type="component" value="Unassembled WGS sequence"/>
</dbReference>
<dbReference type="EMBL" id="JABFAF010270933">
    <property type="protein sequence ID" value="MBA0878232.1"/>
    <property type="molecule type" value="Genomic_DNA"/>
</dbReference>
<gene>
    <name evidence="1" type="ORF">Goshw_012712</name>
</gene>
<evidence type="ECO:0000313" key="1">
    <source>
        <dbReference type="EMBL" id="MBA0878232.1"/>
    </source>
</evidence>